<organism evidence="20 21">
    <name type="scientific">Cyanobium gracile UHCC 0139</name>
    <dbReference type="NCBI Taxonomy" id="3110308"/>
    <lineage>
        <taxon>Bacteria</taxon>
        <taxon>Bacillati</taxon>
        <taxon>Cyanobacteriota</taxon>
        <taxon>Cyanophyceae</taxon>
        <taxon>Synechococcales</taxon>
        <taxon>Prochlorococcaceae</taxon>
        <taxon>Cyanobium</taxon>
    </lineage>
</organism>
<evidence type="ECO:0000256" key="9">
    <source>
        <dbReference type="ARBA" id="ARBA00022840"/>
    </source>
</evidence>
<keyword evidence="6 15" id="KW-0436">Ligase</keyword>
<keyword evidence="9 15" id="KW-0067">ATP-binding</keyword>
<evidence type="ECO:0000259" key="17">
    <source>
        <dbReference type="PROSITE" id="PS50886"/>
    </source>
</evidence>
<dbReference type="InterPro" id="IPR004532">
    <property type="entry name" value="Phe-tRNA-ligase_IIc_bsu_bact"/>
</dbReference>
<comment type="cofactor">
    <cofactor evidence="15">
        <name>Mg(2+)</name>
        <dbReference type="ChEBI" id="CHEBI:18420"/>
    </cofactor>
    <text evidence="15">Binds 2 magnesium ions per tetramer.</text>
</comment>
<evidence type="ECO:0000256" key="4">
    <source>
        <dbReference type="ARBA" id="ARBA00022490"/>
    </source>
</evidence>
<dbReference type="Gene3D" id="3.50.40.10">
    <property type="entry name" value="Phenylalanyl-trna Synthetase, Chain B, domain 3"/>
    <property type="match status" value="1"/>
</dbReference>
<keyword evidence="10 15" id="KW-0460">Magnesium</keyword>
<dbReference type="SUPFAM" id="SSF46955">
    <property type="entry name" value="Putative DNA-binding domain"/>
    <property type="match status" value="1"/>
</dbReference>
<dbReference type="EMBL" id="JAYGHX010000002">
    <property type="protein sequence ID" value="MEA5390570.1"/>
    <property type="molecule type" value="Genomic_DNA"/>
</dbReference>
<dbReference type="CDD" id="cd00769">
    <property type="entry name" value="PheRS_beta_core"/>
    <property type="match status" value="1"/>
</dbReference>
<dbReference type="SMART" id="SM00874">
    <property type="entry name" value="B5"/>
    <property type="match status" value="1"/>
</dbReference>
<evidence type="ECO:0000313" key="20">
    <source>
        <dbReference type="EMBL" id="MEA5390570.1"/>
    </source>
</evidence>
<name>A0ABU5RS13_9CYAN</name>
<evidence type="ECO:0000256" key="12">
    <source>
        <dbReference type="ARBA" id="ARBA00022917"/>
    </source>
</evidence>
<feature type="domain" description="FDX-ACB" evidence="18">
    <location>
        <begin position="724"/>
        <end position="817"/>
    </location>
</feature>
<evidence type="ECO:0000256" key="16">
    <source>
        <dbReference type="PROSITE-ProRule" id="PRU00209"/>
    </source>
</evidence>
<dbReference type="Pfam" id="PF01588">
    <property type="entry name" value="tRNA_bind"/>
    <property type="match status" value="1"/>
</dbReference>
<evidence type="ECO:0000256" key="2">
    <source>
        <dbReference type="ARBA" id="ARBA00008653"/>
    </source>
</evidence>
<dbReference type="PROSITE" id="PS51483">
    <property type="entry name" value="B5"/>
    <property type="match status" value="1"/>
</dbReference>
<dbReference type="SUPFAM" id="SSF55681">
    <property type="entry name" value="Class II aaRS and biotin synthetases"/>
    <property type="match status" value="1"/>
</dbReference>
<dbReference type="Gene3D" id="3.30.56.10">
    <property type="match status" value="2"/>
</dbReference>
<keyword evidence="8 15" id="KW-0547">Nucleotide-binding</keyword>
<dbReference type="Pfam" id="PF17759">
    <property type="entry name" value="tRNA_synthFbeta"/>
    <property type="match status" value="1"/>
</dbReference>
<sequence>MLVSLQWLRELVSVEPAALVPEHLAERLSIAGFEVEAIEDLTARAAGVVVGHVVQRDPHPNADKLSVCRVDVGAGEPLQIVCGAPNVRQGLHVPVALVGSTLPAVGLTIKPAELRGVASSGMICSLRELGLDDGSDGIAELDQLLDTLPPLGTPVGPLLGLDDQVLELAITANRPDGLSMRGIAREVAALSGGCTTFPAAAPLVAAEPLAAAAADREAIEAGGLFSLTALSGLTVGPSPDWLRQRLERAGVRPINNVVDITNLVMLETGQPLHAFDRDRLGALIGGTPEPASIGLRQGRPGEAFLALDGQERTLGDEALVVTCGDHPIALAGVMGGLAEAVTESTTFIWLEAAVFAPQAVRRSARSVGLRTEACSRFEKGVPREITLAAADRAVALLQELAGARVEGRWLHQRSASPQPPLPLRRDALHNLLGPVLVEGEARDLDDGRITATLVALGCVLEEDEEGWLVRVPPERAMDLRREVDLIEEVARLVGYDHFAAHLPDPLIPGGLEPAQQLERRLRRSLCAAGLQEIVSLSLVAAAPGRVPLANPLLADYGHLRDNLHQELLQAARRNLQASLGGFWGFEIGRVFPGGAASGEERHGERTLLVGVIAGERRAERWRSCGKPAPPDYFQARGVLQAGLEPLRLPLEDRPLTDAPLLHPGRAARLLVEGKPAGWFGQLHPTEADALDLPAATYVFQLELEPLLSAGTRRNRWQPSFRPYPTVPASERDLALVVPTDTTAADLLAAIRKAGKPLLEQAELIDRYEGAQVEAGRCSQAFRLRYRDSARTLTDEEVEAAHGRVREALERRFGAEQRR</sequence>
<dbReference type="PANTHER" id="PTHR10947">
    <property type="entry name" value="PHENYLALANYL-TRNA SYNTHETASE BETA CHAIN AND LEUCINE-RICH REPEAT-CONTAINING PROTEIN 47"/>
    <property type="match status" value="1"/>
</dbReference>
<keyword evidence="11 16" id="KW-0694">RNA-binding</keyword>
<dbReference type="InterPro" id="IPR002547">
    <property type="entry name" value="tRNA-bd_dom"/>
</dbReference>
<feature type="domain" description="TRNA-binding" evidence="17">
    <location>
        <begin position="42"/>
        <end position="156"/>
    </location>
</feature>
<evidence type="ECO:0000256" key="11">
    <source>
        <dbReference type="ARBA" id="ARBA00022884"/>
    </source>
</evidence>
<dbReference type="RefSeq" id="WP_323304659.1">
    <property type="nucleotide sequence ID" value="NZ_JAYGHX010000002.1"/>
</dbReference>
<comment type="similarity">
    <text evidence="2 15">Belongs to the phenylalanyl-tRNA synthetase beta subunit family. Type 1 subfamily.</text>
</comment>
<dbReference type="PANTHER" id="PTHR10947:SF0">
    <property type="entry name" value="PHENYLALANINE--TRNA LIGASE BETA SUBUNIT"/>
    <property type="match status" value="1"/>
</dbReference>
<evidence type="ECO:0000256" key="13">
    <source>
        <dbReference type="ARBA" id="ARBA00023146"/>
    </source>
</evidence>
<accession>A0ABU5RS13</accession>
<evidence type="ECO:0000256" key="8">
    <source>
        <dbReference type="ARBA" id="ARBA00022741"/>
    </source>
</evidence>
<evidence type="ECO:0000313" key="21">
    <source>
        <dbReference type="Proteomes" id="UP001304461"/>
    </source>
</evidence>
<dbReference type="InterPro" id="IPR012340">
    <property type="entry name" value="NA-bd_OB-fold"/>
</dbReference>
<keyword evidence="5 16" id="KW-0820">tRNA-binding</keyword>
<comment type="subunit">
    <text evidence="3 15">Tetramer of two alpha and two beta subunits.</text>
</comment>
<dbReference type="InterPro" id="IPR033714">
    <property type="entry name" value="tRNA_bind_bactPheRS"/>
</dbReference>
<dbReference type="SUPFAM" id="SSF56037">
    <property type="entry name" value="PheT/TilS domain"/>
    <property type="match status" value="1"/>
</dbReference>
<evidence type="ECO:0000256" key="3">
    <source>
        <dbReference type="ARBA" id="ARBA00011209"/>
    </source>
</evidence>
<dbReference type="InterPro" id="IPR036690">
    <property type="entry name" value="Fdx_antiC-bd_sf"/>
</dbReference>
<dbReference type="GO" id="GO:0004826">
    <property type="term" value="F:phenylalanine-tRNA ligase activity"/>
    <property type="evidence" value="ECO:0007669"/>
    <property type="project" value="UniProtKB-EC"/>
</dbReference>
<dbReference type="EC" id="6.1.1.20" evidence="15"/>
<evidence type="ECO:0000256" key="10">
    <source>
        <dbReference type="ARBA" id="ARBA00022842"/>
    </source>
</evidence>
<keyword evidence="7 15" id="KW-0479">Metal-binding</keyword>
<feature type="binding site" evidence="15">
    <location>
        <position position="478"/>
    </location>
    <ligand>
        <name>Mg(2+)</name>
        <dbReference type="ChEBI" id="CHEBI:18420"/>
        <note>shared with alpha subunit</note>
    </ligand>
</feature>
<keyword evidence="4 15" id="KW-0963">Cytoplasm</keyword>
<dbReference type="InterPro" id="IPR041616">
    <property type="entry name" value="PheRS_beta_core"/>
</dbReference>
<evidence type="ECO:0000256" key="1">
    <source>
        <dbReference type="ARBA" id="ARBA00004496"/>
    </source>
</evidence>
<dbReference type="InterPro" id="IPR005147">
    <property type="entry name" value="tRNA_synthase_B5-dom"/>
</dbReference>
<evidence type="ECO:0000256" key="7">
    <source>
        <dbReference type="ARBA" id="ARBA00022723"/>
    </source>
</evidence>
<dbReference type="Proteomes" id="UP001304461">
    <property type="component" value="Unassembled WGS sequence"/>
</dbReference>
<dbReference type="SMART" id="SM00896">
    <property type="entry name" value="FDX-ACB"/>
    <property type="match status" value="1"/>
</dbReference>
<comment type="subcellular location">
    <subcellularLocation>
        <location evidence="1 15">Cytoplasm</location>
    </subcellularLocation>
</comment>
<keyword evidence="13 15" id="KW-0030">Aminoacyl-tRNA synthetase</keyword>
<reference evidence="20 21" key="1">
    <citation type="submission" date="2023-12" db="EMBL/GenBank/DDBJ databases">
        <title>Baltic Sea Cyanobacteria.</title>
        <authorList>
            <person name="Delbaje E."/>
            <person name="Fewer D.P."/>
            <person name="Shishido T.K."/>
        </authorList>
    </citation>
    <scope>NUCLEOTIDE SEQUENCE [LARGE SCALE GENOMIC DNA]</scope>
    <source>
        <strain evidence="20 21">UHCC 0139</strain>
    </source>
</reference>
<feature type="binding site" evidence="15">
    <location>
        <position position="484"/>
    </location>
    <ligand>
        <name>Mg(2+)</name>
        <dbReference type="ChEBI" id="CHEBI:18420"/>
        <note>shared with alpha subunit</note>
    </ligand>
</feature>
<dbReference type="SUPFAM" id="SSF50249">
    <property type="entry name" value="Nucleic acid-binding proteins"/>
    <property type="match status" value="1"/>
</dbReference>
<comment type="caution">
    <text evidence="20">The sequence shown here is derived from an EMBL/GenBank/DDBJ whole genome shotgun (WGS) entry which is preliminary data.</text>
</comment>
<dbReference type="Pfam" id="PF03483">
    <property type="entry name" value="B3_4"/>
    <property type="match status" value="1"/>
</dbReference>
<dbReference type="CDD" id="cd02796">
    <property type="entry name" value="tRNA_bind_bactPheRS"/>
    <property type="match status" value="1"/>
</dbReference>
<dbReference type="Pfam" id="PF03147">
    <property type="entry name" value="FDX-ACB"/>
    <property type="match status" value="1"/>
</dbReference>
<dbReference type="InterPro" id="IPR045864">
    <property type="entry name" value="aa-tRNA-synth_II/BPL/LPL"/>
</dbReference>
<dbReference type="InterPro" id="IPR005146">
    <property type="entry name" value="B3/B4_tRNA-bd"/>
</dbReference>
<proteinExistence type="inferred from homology"/>
<dbReference type="NCBIfam" id="TIGR00472">
    <property type="entry name" value="pheT_bact"/>
    <property type="match status" value="1"/>
</dbReference>
<dbReference type="Gene3D" id="3.30.930.10">
    <property type="entry name" value="Bira Bifunctional Protein, Domain 2"/>
    <property type="match status" value="1"/>
</dbReference>
<keyword evidence="12 15" id="KW-0648">Protein biosynthesis</keyword>
<dbReference type="SUPFAM" id="SSF54991">
    <property type="entry name" value="Anticodon-binding domain of PheRS"/>
    <property type="match status" value="1"/>
</dbReference>
<dbReference type="InterPro" id="IPR005121">
    <property type="entry name" value="Fdx_antiC-bd"/>
</dbReference>
<comment type="catalytic activity">
    <reaction evidence="14 15">
        <text>tRNA(Phe) + L-phenylalanine + ATP = L-phenylalanyl-tRNA(Phe) + AMP + diphosphate + H(+)</text>
        <dbReference type="Rhea" id="RHEA:19413"/>
        <dbReference type="Rhea" id="RHEA-COMP:9668"/>
        <dbReference type="Rhea" id="RHEA-COMP:9699"/>
        <dbReference type="ChEBI" id="CHEBI:15378"/>
        <dbReference type="ChEBI" id="CHEBI:30616"/>
        <dbReference type="ChEBI" id="CHEBI:33019"/>
        <dbReference type="ChEBI" id="CHEBI:58095"/>
        <dbReference type="ChEBI" id="CHEBI:78442"/>
        <dbReference type="ChEBI" id="CHEBI:78531"/>
        <dbReference type="ChEBI" id="CHEBI:456215"/>
        <dbReference type="EC" id="6.1.1.20"/>
    </reaction>
</comment>
<feature type="binding site" evidence="15">
    <location>
        <position position="487"/>
    </location>
    <ligand>
        <name>Mg(2+)</name>
        <dbReference type="ChEBI" id="CHEBI:18420"/>
        <note>shared with alpha subunit</note>
    </ligand>
</feature>
<dbReference type="PROSITE" id="PS50886">
    <property type="entry name" value="TRBD"/>
    <property type="match status" value="1"/>
</dbReference>
<dbReference type="InterPro" id="IPR045060">
    <property type="entry name" value="Phe-tRNA-ligase_IIc_bsu"/>
</dbReference>
<evidence type="ECO:0000256" key="15">
    <source>
        <dbReference type="HAMAP-Rule" id="MF_00283"/>
    </source>
</evidence>
<dbReference type="NCBIfam" id="NF045760">
    <property type="entry name" value="YtpR"/>
    <property type="match status" value="1"/>
</dbReference>
<evidence type="ECO:0000256" key="14">
    <source>
        <dbReference type="ARBA" id="ARBA00049255"/>
    </source>
</evidence>
<dbReference type="HAMAP" id="MF_00283">
    <property type="entry name" value="Phe_tRNA_synth_beta1"/>
    <property type="match status" value="1"/>
</dbReference>
<gene>
    <name evidence="15 20" type="primary">pheT</name>
    <name evidence="20" type="ORF">VB738_04760</name>
</gene>
<evidence type="ECO:0000259" key="19">
    <source>
        <dbReference type="PROSITE" id="PS51483"/>
    </source>
</evidence>
<evidence type="ECO:0000259" key="18">
    <source>
        <dbReference type="PROSITE" id="PS51447"/>
    </source>
</evidence>
<keyword evidence="21" id="KW-1185">Reference proteome</keyword>
<dbReference type="SMART" id="SM00873">
    <property type="entry name" value="B3_4"/>
    <property type="match status" value="1"/>
</dbReference>
<dbReference type="InterPro" id="IPR009061">
    <property type="entry name" value="DNA-bd_dom_put_sf"/>
</dbReference>
<protein>
    <recommendedName>
        <fullName evidence="15">Phenylalanine--tRNA ligase beta subunit</fullName>
        <ecNumber evidence="15">6.1.1.20</ecNumber>
    </recommendedName>
    <alternativeName>
        <fullName evidence="15">Phenylalanyl-tRNA synthetase beta subunit</fullName>
        <shortName evidence="15">PheRS</shortName>
    </alternativeName>
</protein>
<evidence type="ECO:0000256" key="6">
    <source>
        <dbReference type="ARBA" id="ARBA00022598"/>
    </source>
</evidence>
<evidence type="ECO:0000256" key="5">
    <source>
        <dbReference type="ARBA" id="ARBA00022555"/>
    </source>
</evidence>
<feature type="binding site" evidence="15">
    <location>
        <position position="488"/>
    </location>
    <ligand>
        <name>Mg(2+)</name>
        <dbReference type="ChEBI" id="CHEBI:18420"/>
        <note>shared with alpha subunit</note>
    </ligand>
</feature>
<dbReference type="Pfam" id="PF03484">
    <property type="entry name" value="B5"/>
    <property type="match status" value="1"/>
</dbReference>
<dbReference type="InterPro" id="IPR020825">
    <property type="entry name" value="Phe-tRNA_synthase-like_B3/B4"/>
</dbReference>
<feature type="domain" description="B5" evidence="19">
    <location>
        <begin position="416"/>
        <end position="500"/>
    </location>
</feature>
<dbReference type="PROSITE" id="PS51447">
    <property type="entry name" value="FDX_ACB"/>
    <property type="match status" value="1"/>
</dbReference>
<dbReference type="Gene3D" id="2.40.50.140">
    <property type="entry name" value="Nucleic acid-binding proteins"/>
    <property type="match status" value="1"/>
</dbReference>
<dbReference type="Gene3D" id="3.30.70.380">
    <property type="entry name" value="Ferrodoxin-fold anticodon-binding domain"/>
    <property type="match status" value="1"/>
</dbReference>